<feature type="signal peptide" evidence="1">
    <location>
        <begin position="1"/>
        <end position="20"/>
    </location>
</feature>
<comment type="caution">
    <text evidence="2">The sequence shown here is derived from an EMBL/GenBank/DDBJ whole genome shotgun (WGS) entry which is preliminary data.</text>
</comment>
<sequence length="130" mass="15081">MLQRVSLFLLLTALVASVQAETAQRALQDRYFDKIFPGDVCENEPGIYGPCDQSRFRQCEPGTLICYNRKPMRHTFYQDTRQPVFYINYDTIFCYPETWSGCSSCAPGRYCLSEDRCILDDVNYPCATWL</sequence>
<feature type="chain" id="PRO_5012532122" evidence="1">
    <location>
        <begin position="21"/>
        <end position="130"/>
    </location>
</feature>
<gene>
    <name evidence="2" type="ORF">FisN_13Hh280</name>
</gene>
<name>A0A1Z5KMW7_FISSO</name>
<evidence type="ECO:0000313" key="3">
    <source>
        <dbReference type="Proteomes" id="UP000198406"/>
    </source>
</evidence>
<proteinExistence type="predicted"/>
<dbReference type="InParanoid" id="A0A1Z5KMW7"/>
<evidence type="ECO:0000256" key="1">
    <source>
        <dbReference type="SAM" id="SignalP"/>
    </source>
</evidence>
<protein>
    <submittedName>
        <fullName evidence="2">Uncharacterized protein</fullName>
    </submittedName>
</protein>
<keyword evidence="3" id="KW-1185">Reference proteome</keyword>
<dbReference type="OrthoDB" id="43417at2759"/>
<evidence type="ECO:0000313" key="2">
    <source>
        <dbReference type="EMBL" id="GAX27629.1"/>
    </source>
</evidence>
<accession>A0A1Z5KMW7</accession>
<dbReference type="AlphaFoldDB" id="A0A1Z5KMW7"/>
<organism evidence="2 3">
    <name type="scientific">Fistulifera solaris</name>
    <name type="common">Oleaginous diatom</name>
    <dbReference type="NCBI Taxonomy" id="1519565"/>
    <lineage>
        <taxon>Eukaryota</taxon>
        <taxon>Sar</taxon>
        <taxon>Stramenopiles</taxon>
        <taxon>Ochrophyta</taxon>
        <taxon>Bacillariophyta</taxon>
        <taxon>Bacillariophyceae</taxon>
        <taxon>Bacillariophycidae</taxon>
        <taxon>Naviculales</taxon>
        <taxon>Naviculaceae</taxon>
        <taxon>Fistulifera</taxon>
    </lineage>
</organism>
<dbReference type="Proteomes" id="UP000198406">
    <property type="component" value="Unassembled WGS sequence"/>
</dbReference>
<dbReference type="EMBL" id="BDSP01000259">
    <property type="protein sequence ID" value="GAX27629.1"/>
    <property type="molecule type" value="Genomic_DNA"/>
</dbReference>
<keyword evidence="1" id="KW-0732">Signal</keyword>
<reference evidence="2 3" key="1">
    <citation type="journal article" date="2015" name="Plant Cell">
        <title>Oil accumulation by the oleaginous diatom Fistulifera solaris as revealed by the genome and transcriptome.</title>
        <authorList>
            <person name="Tanaka T."/>
            <person name="Maeda Y."/>
            <person name="Veluchamy A."/>
            <person name="Tanaka M."/>
            <person name="Abida H."/>
            <person name="Marechal E."/>
            <person name="Bowler C."/>
            <person name="Muto M."/>
            <person name="Sunaga Y."/>
            <person name="Tanaka M."/>
            <person name="Yoshino T."/>
            <person name="Taniguchi T."/>
            <person name="Fukuda Y."/>
            <person name="Nemoto M."/>
            <person name="Matsumoto M."/>
            <person name="Wong P.S."/>
            <person name="Aburatani S."/>
            <person name="Fujibuchi W."/>
        </authorList>
    </citation>
    <scope>NUCLEOTIDE SEQUENCE [LARGE SCALE GENOMIC DNA]</scope>
    <source>
        <strain evidence="2 3">JPCC DA0580</strain>
    </source>
</reference>